<proteinExistence type="predicted"/>
<dbReference type="EMBL" id="ASPP01039058">
    <property type="protein sequence ID" value="ETO01148.1"/>
    <property type="molecule type" value="Genomic_DNA"/>
</dbReference>
<evidence type="ECO:0000256" key="1">
    <source>
        <dbReference type="SAM" id="MobiDB-lite"/>
    </source>
</evidence>
<comment type="caution">
    <text evidence="2">The sequence shown here is derived from an EMBL/GenBank/DDBJ whole genome shotgun (WGS) entry which is preliminary data.</text>
</comment>
<organism evidence="2 3">
    <name type="scientific">Reticulomyxa filosa</name>
    <dbReference type="NCBI Taxonomy" id="46433"/>
    <lineage>
        <taxon>Eukaryota</taxon>
        <taxon>Sar</taxon>
        <taxon>Rhizaria</taxon>
        <taxon>Retaria</taxon>
        <taxon>Foraminifera</taxon>
        <taxon>Monothalamids</taxon>
        <taxon>Reticulomyxidae</taxon>
        <taxon>Reticulomyxa</taxon>
    </lineage>
</organism>
<keyword evidence="3" id="KW-1185">Reference proteome</keyword>
<evidence type="ECO:0000313" key="3">
    <source>
        <dbReference type="Proteomes" id="UP000023152"/>
    </source>
</evidence>
<gene>
    <name evidence="2" type="ORF">RFI_36292</name>
</gene>
<dbReference type="Proteomes" id="UP000023152">
    <property type="component" value="Unassembled WGS sequence"/>
</dbReference>
<reference evidence="2 3" key="1">
    <citation type="journal article" date="2013" name="Curr. Biol.">
        <title>The Genome of the Foraminiferan Reticulomyxa filosa.</title>
        <authorList>
            <person name="Glockner G."/>
            <person name="Hulsmann N."/>
            <person name="Schleicher M."/>
            <person name="Noegel A.A."/>
            <person name="Eichinger L."/>
            <person name="Gallinger C."/>
            <person name="Pawlowski J."/>
            <person name="Sierra R."/>
            <person name="Euteneuer U."/>
            <person name="Pillet L."/>
            <person name="Moustafa A."/>
            <person name="Platzer M."/>
            <person name="Groth M."/>
            <person name="Szafranski K."/>
            <person name="Schliwa M."/>
        </authorList>
    </citation>
    <scope>NUCLEOTIDE SEQUENCE [LARGE SCALE GENOMIC DNA]</scope>
</reference>
<name>X6LGN0_RETFI</name>
<evidence type="ECO:0000313" key="2">
    <source>
        <dbReference type="EMBL" id="ETO01148.1"/>
    </source>
</evidence>
<feature type="region of interest" description="Disordered" evidence="1">
    <location>
        <begin position="55"/>
        <end position="80"/>
    </location>
</feature>
<sequence>MLIKDSNTELMYMKTMRKIENKQEQETKERALDMIIRDWMLDKQIQDSRVKRFVRDNTTNNNNNNNNTGGNKSAGIEDELEKRETTPAITALENLLNLCE</sequence>
<feature type="compositionally biased region" description="Low complexity" evidence="1">
    <location>
        <begin position="57"/>
        <end position="71"/>
    </location>
</feature>
<accession>X6LGN0</accession>
<dbReference type="AlphaFoldDB" id="X6LGN0"/>
<protein>
    <submittedName>
        <fullName evidence="2">Uncharacterized protein</fullName>
    </submittedName>
</protein>